<dbReference type="InterPro" id="IPR023201">
    <property type="entry name" value="SecY_dom_sf"/>
</dbReference>
<feature type="transmembrane region" description="Helical" evidence="10">
    <location>
        <begin position="409"/>
        <end position="433"/>
    </location>
</feature>
<evidence type="ECO:0000256" key="10">
    <source>
        <dbReference type="HAMAP-Rule" id="MF_01465"/>
    </source>
</evidence>
<evidence type="ECO:0000256" key="11">
    <source>
        <dbReference type="RuleBase" id="RU004349"/>
    </source>
</evidence>
<dbReference type="EMBL" id="KT006987">
    <property type="protein sequence ID" value="AKQ02001.1"/>
    <property type="molecule type" value="Genomic_DNA"/>
</dbReference>
<keyword evidence="3 10" id="KW-0813">Transport</keyword>
<evidence type="ECO:0000313" key="12">
    <source>
        <dbReference type="EMBL" id="AKQ02001.1"/>
    </source>
</evidence>
<dbReference type="InterPro" id="IPR026593">
    <property type="entry name" value="SecY"/>
</dbReference>
<comment type="subunit">
    <text evidence="10">Component of the Sec protein translocase complex. Heterotrimer consisting of SecY, SecE and SecG subunits. The heterotrimers can form oligomers, although 1 heterotrimer is thought to be able to translocate proteins. Interacts with the ribosome. Interacts with SecDF, and other proteins may be involved. Interacts with SecA.</text>
</comment>
<gene>
    <name evidence="10" type="primary">secY</name>
</gene>
<dbReference type="GO" id="GO:0006605">
    <property type="term" value="P:protein targeting"/>
    <property type="evidence" value="ECO:0007669"/>
    <property type="project" value="UniProtKB-UniRule"/>
</dbReference>
<evidence type="ECO:0000256" key="4">
    <source>
        <dbReference type="ARBA" id="ARBA00022692"/>
    </source>
</evidence>
<dbReference type="PRINTS" id="PR00303">
    <property type="entry name" value="SECYTRNLCASE"/>
</dbReference>
<comment type="subcellular location">
    <subcellularLocation>
        <location evidence="10">Cell membrane</location>
        <topology evidence="10">Multi-pass membrane protein</topology>
    </subcellularLocation>
    <subcellularLocation>
        <location evidence="1">Membrane</location>
        <topology evidence="1">Multi-pass membrane protein</topology>
    </subcellularLocation>
</comment>
<comment type="similarity">
    <text evidence="2 10 11">Belongs to the SecY/SEC61-alpha family.</text>
</comment>
<dbReference type="Pfam" id="PF00344">
    <property type="entry name" value="SecY"/>
    <property type="match status" value="1"/>
</dbReference>
<keyword evidence="6 10" id="KW-1133">Transmembrane helix</keyword>
<keyword evidence="7 10" id="KW-0811">Translocation</keyword>
<dbReference type="GO" id="GO:0005886">
    <property type="term" value="C:plasma membrane"/>
    <property type="evidence" value="ECO:0007669"/>
    <property type="project" value="UniProtKB-SubCell"/>
</dbReference>
<dbReference type="PROSITE" id="PS00756">
    <property type="entry name" value="SECY_2"/>
    <property type="match status" value="1"/>
</dbReference>
<feature type="transmembrane region" description="Helical" evidence="10">
    <location>
        <begin position="121"/>
        <end position="139"/>
    </location>
</feature>
<dbReference type="SUPFAM" id="SSF103491">
    <property type="entry name" value="Preprotein translocase SecY subunit"/>
    <property type="match status" value="1"/>
</dbReference>
<feature type="transmembrane region" description="Helical" evidence="10">
    <location>
        <begin position="84"/>
        <end position="101"/>
    </location>
</feature>
<dbReference type="FunFam" id="1.10.3370.10:FF:000001">
    <property type="entry name" value="Preprotein translocase subunit SecY"/>
    <property type="match status" value="1"/>
</dbReference>
<keyword evidence="5 10" id="KW-0653">Protein transport</keyword>
<feature type="transmembrane region" description="Helical" evidence="10">
    <location>
        <begin position="322"/>
        <end position="344"/>
    </location>
</feature>
<feature type="transmembrane region" description="Helical" evidence="10">
    <location>
        <begin position="385"/>
        <end position="403"/>
    </location>
</feature>
<keyword evidence="4 10" id="KW-0812">Transmembrane</keyword>
<evidence type="ECO:0000256" key="3">
    <source>
        <dbReference type="ARBA" id="ARBA00022448"/>
    </source>
</evidence>
<dbReference type="PIRSF" id="PIRSF004557">
    <property type="entry name" value="SecY"/>
    <property type="match status" value="1"/>
</dbReference>
<protein>
    <recommendedName>
        <fullName evidence="9 10">Protein translocase subunit SecY</fullName>
    </recommendedName>
</protein>
<keyword evidence="10" id="KW-1003">Cell membrane</keyword>
<evidence type="ECO:0000256" key="6">
    <source>
        <dbReference type="ARBA" id="ARBA00022989"/>
    </source>
</evidence>
<feature type="transmembrane region" description="Helical" evidence="10">
    <location>
        <begin position="185"/>
        <end position="205"/>
    </location>
</feature>
<dbReference type="PANTHER" id="PTHR10906">
    <property type="entry name" value="SECY/SEC61-ALPHA FAMILY MEMBER"/>
    <property type="match status" value="1"/>
</dbReference>
<name>A0A0H4T2Y8_9BACT</name>
<feature type="transmembrane region" description="Helical" evidence="10">
    <location>
        <begin position="280"/>
        <end position="302"/>
    </location>
</feature>
<comment type="function">
    <text evidence="10">The central subunit of the protein translocation channel SecYEG. Consists of two halves formed by TMs 1-5 and 6-10. These two domains form a lateral gate at the front which open onto the bilayer between TMs 2 and 7, and are clamped together by SecE at the back. The channel is closed by both a pore ring composed of hydrophobic SecY resides and a short helix (helix 2A) on the extracellular side of the membrane which forms a plug. The plug probably moves laterally to allow the channel to open. The ring and the pore may move independently.</text>
</comment>
<feature type="transmembrane region" description="Helical" evidence="10">
    <location>
        <begin position="18"/>
        <end position="39"/>
    </location>
</feature>
<sequence>MIDKLQNIYKIPELRHKLLITLGLIALCRVGVFIPIPGIDTNVLKSYFVQFTGTGVGQLLGLVDLFAGGALASGAIFGLGVMPYISASIIFQLLVGVIPALERLHKEGEVGRKKINQYTRMTTVILCMFQAFVLTRTLYTIEINNVPVVPVYLQGASFQLTASLLLTTGTMFLMWIGEQIDEHGIGSGISIVIMVGIVDRLPWAFSQIMSNFTFSVAPAEHQIGIFKLLLLIASFVAIVAGVVYITQGQRRIPVQQAKHTRGRRVYGGQKHFLPLRVNQGGVMPIIFAQSLLIFPTAIIQGLQVRFEPESFGYWLTSRLTDALQGGVVYVGLYCFLIAFFCYFWTAIQFNPKEMSDNLKDYGSFIPGIRPGGRTAEYLENVMSRITLAGASFLAIIALLPMMMSSGFEISRAIAGFYGGTGLLIVVGVALDMLQKIEAHLLMRHYSGLLGGSARVRGRRG</sequence>
<proteinExistence type="inferred from homology"/>
<dbReference type="InterPro" id="IPR002208">
    <property type="entry name" value="SecY/SEC61-alpha"/>
</dbReference>
<dbReference type="HAMAP" id="MF_01465">
    <property type="entry name" value="SecY"/>
    <property type="match status" value="1"/>
</dbReference>
<evidence type="ECO:0000256" key="9">
    <source>
        <dbReference type="ARBA" id="ARBA00039733"/>
    </source>
</evidence>
<evidence type="ECO:0000256" key="7">
    <source>
        <dbReference type="ARBA" id="ARBA00023010"/>
    </source>
</evidence>
<feature type="transmembrane region" description="Helical" evidence="10">
    <location>
        <begin position="151"/>
        <end position="173"/>
    </location>
</feature>
<dbReference type="GO" id="GO:0043952">
    <property type="term" value="P:protein transport by the Sec complex"/>
    <property type="evidence" value="ECO:0007669"/>
    <property type="project" value="UniProtKB-UniRule"/>
</dbReference>
<evidence type="ECO:0000256" key="1">
    <source>
        <dbReference type="ARBA" id="ARBA00004141"/>
    </source>
</evidence>
<dbReference type="AlphaFoldDB" id="A0A0H4T2Y8"/>
<evidence type="ECO:0000256" key="8">
    <source>
        <dbReference type="ARBA" id="ARBA00023136"/>
    </source>
</evidence>
<organism evidence="12">
    <name type="scientific">uncultured planctomycete Rifle_16ft_4_minimus_3099</name>
    <dbReference type="NCBI Taxonomy" id="1665203"/>
    <lineage>
        <taxon>Bacteria</taxon>
        <taxon>Pseudomonadati</taxon>
        <taxon>Planctomycetota</taxon>
        <taxon>Planctomycetia</taxon>
        <taxon>Planctomycetales</taxon>
        <taxon>environmental samples</taxon>
    </lineage>
</organism>
<evidence type="ECO:0000256" key="5">
    <source>
        <dbReference type="ARBA" id="ARBA00022927"/>
    </source>
</evidence>
<dbReference type="NCBIfam" id="TIGR00967">
    <property type="entry name" value="3a0501s007"/>
    <property type="match status" value="1"/>
</dbReference>
<dbReference type="GO" id="GO:0065002">
    <property type="term" value="P:intracellular protein transmembrane transport"/>
    <property type="evidence" value="ECO:0007669"/>
    <property type="project" value="UniProtKB-UniRule"/>
</dbReference>
<dbReference type="Gene3D" id="1.10.3370.10">
    <property type="entry name" value="SecY subunit domain"/>
    <property type="match status" value="1"/>
</dbReference>
<dbReference type="InterPro" id="IPR030659">
    <property type="entry name" value="SecY_CS"/>
</dbReference>
<accession>A0A0H4T2Y8</accession>
<evidence type="ECO:0000256" key="2">
    <source>
        <dbReference type="ARBA" id="ARBA00005751"/>
    </source>
</evidence>
<keyword evidence="8 10" id="KW-0472">Membrane</keyword>
<feature type="transmembrane region" description="Helical" evidence="10">
    <location>
        <begin position="225"/>
        <end position="245"/>
    </location>
</feature>
<reference evidence="12" key="1">
    <citation type="journal article" date="2015" name="ISME J.">
        <title>Aquifer environment selects for microbial species cohorts in sediment and groundwater.</title>
        <authorList>
            <person name="Hug L.A."/>
            <person name="Thomas B.C."/>
            <person name="Brown C.T."/>
            <person name="Frischkorn K.R."/>
            <person name="Williams K.H."/>
            <person name="Tringe S.G."/>
            <person name="Banfield J.F."/>
        </authorList>
    </citation>
    <scope>NUCLEOTIDE SEQUENCE</scope>
</reference>